<proteinExistence type="predicted"/>
<name>A0ABU1BKD1_9BURK</name>
<keyword evidence="1" id="KW-1133">Transmembrane helix</keyword>
<evidence type="ECO:0000313" key="2">
    <source>
        <dbReference type="EMBL" id="MDQ9169442.1"/>
    </source>
</evidence>
<dbReference type="Proteomes" id="UP001225596">
    <property type="component" value="Unassembled WGS sequence"/>
</dbReference>
<keyword evidence="3" id="KW-1185">Reference proteome</keyword>
<feature type="transmembrane region" description="Helical" evidence="1">
    <location>
        <begin position="116"/>
        <end position="149"/>
    </location>
</feature>
<comment type="caution">
    <text evidence="2">The sequence shown here is derived from an EMBL/GenBank/DDBJ whole genome shotgun (WGS) entry which is preliminary data.</text>
</comment>
<keyword evidence="1" id="KW-0812">Transmembrane</keyword>
<evidence type="ECO:0000313" key="3">
    <source>
        <dbReference type="Proteomes" id="UP001225596"/>
    </source>
</evidence>
<dbReference type="RefSeq" id="WP_338435338.1">
    <property type="nucleotide sequence ID" value="NZ_JAUYVH010000001.1"/>
</dbReference>
<reference evidence="2 3" key="1">
    <citation type="submission" date="2023-08" db="EMBL/GenBank/DDBJ databases">
        <title>Oxalobacteraceae gen .nov., isolated from river sludge outside the plant.</title>
        <authorList>
            <person name="Zhao S.Y."/>
        </authorList>
    </citation>
    <scope>NUCLEOTIDE SEQUENCE [LARGE SCALE GENOMIC DNA]</scope>
    <source>
        <strain evidence="2 3">R-40</strain>
    </source>
</reference>
<evidence type="ECO:0000256" key="1">
    <source>
        <dbReference type="SAM" id="Phobius"/>
    </source>
</evidence>
<protein>
    <submittedName>
        <fullName evidence="2">Uncharacterized protein</fullName>
    </submittedName>
</protein>
<organism evidence="2 3">
    <name type="scientific">Keguizhuia sedimenti</name>
    <dbReference type="NCBI Taxonomy" id="3064264"/>
    <lineage>
        <taxon>Bacteria</taxon>
        <taxon>Pseudomonadati</taxon>
        <taxon>Pseudomonadota</taxon>
        <taxon>Betaproteobacteria</taxon>
        <taxon>Burkholderiales</taxon>
        <taxon>Oxalobacteraceae</taxon>
        <taxon>Keguizhuia</taxon>
    </lineage>
</organism>
<sequence>MNKVGKHLESFETFIKKGIITQLGETLSDDEFGCLWSTLRIDDEELTNVNCGPLLANKILSCAARQELVELSFVRYNNGEKDFNSIAALKNDMGVTADVEFAAAQLRAGAAKMRRFGWIGVGIGSILIATLFIAVIGVAVLGLSIYILVRSKRPLRFAQTLEDASRALQP</sequence>
<gene>
    <name evidence="2" type="ORF">Q8A64_03345</name>
</gene>
<dbReference type="EMBL" id="JAUYVH010000001">
    <property type="protein sequence ID" value="MDQ9169442.1"/>
    <property type="molecule type" value="Genomic_DNA"/>
</dbReference>
<keyword evidence="1" id="KW-0472">Membrane</keyword>
<accession>A0ABU1BKD1</accession>